<dbReference type="KEGG" id="mmt:Metme_2746"/>
<feature type="domain" description="Glyoxalase-like" evidence="1">
    <location>
        <begin position="11"/>
        <end position="123"/>
    </location>
</feature>
<dbReference type="AlphaFoldDB" id="F9ZZA2"/>
<evidence type="ECO:0000313" key="3">
    <source>
        <dbReference type="Proteomes" id="UP000008888"/>
    </source>
</evidence>
<name>F9ZZA2_METMM</name>
<sequence>MSGPARAGLFVYAVDAQRIARFYEAVAGMRRLHTREELIVLQSADIQLLIHQIPAEIAADIAIASPPVRRENTALKFFFTVPDLNAARSVADKLGGAVFNENWRGPGFVACNAMDPEGNVFQVRACDAAVD</sequence>
<accession>F9ZZA2</accession>
<dbReference type="SUPFAM" id="SSF54593">
    <property type="entry name" value="Glyoxalase/Bleomycin resistance protein/Dihydroxybiphenyl dioxygenase"/>
    <property type="match status" value="1"/>
</dbReference>
<dbReference type="EMBL" id="CP002738">
    <property type="protein sequence ID" value="AEG01128.1"/>
    <property type="molecule type" value="Genomic_DNA"/>
</dbReference>
<dbReference type="Gene3D" id="3.10.180.10">
    <property type="entry name" value="2,3-Dihydroxybiphenyl 1,2-Dioxygenase, domain 1"/>
    <property type="match status" value="1"/>
</dbReference>
<dbReference type="Pfam" id="PF18029">
    <property type="entry name" value="Glyoxalase_6"/>
    <property type="match status" value="1"/>
</dbReference>
<evidence type="ECO:0000259" key="1">
    <source>
        <dbReference type="Pfam" id="PF18029"/>
    </source>
</evidence>
<dbReference type="Proteomes" id="UP000008888">
    <property type="component" value="Chromosome"/>
</dbReference>
<gene>
    <name evidence="2" type="ordered locus">Metme_2746</name>
</gene>
<dbReference type="STRING" id="857087.Metme_2746"/>
<reference evidence="3" key="3">
    <citation type="submission" date="2011-05" db="EMBL/GenBank/DDBJ databases">
        <title>Complete sequence of Methylomonas methanica MC09.</title>
        <authorList>
            <consortium name="US DOE Joint Genome Institute"/>
            <person name="Lucas S."/>
            <person name="Han J."/>
            <person name="Lapidus A."/>
            <person name="Cheng J.-F."/>
            <person name="Goodwin L."/>
            <person name="Pitluck S."/>
            <person name="Peters L."/>
            <person name="Mikhailova N."/>
            <person name="Teshima H."/>
            <person name="Han C."/>
            <person name="Tapia R."/>
            <person name="Land M."/>
            <person name="Hauser L."/>
            <person name="Kyrpides N."/>
            <person name="Ivanova N."/>
            <person name="Pagani I."/>
            <person name="Stein L."/>
            <person name="Woyke T."/>
        </authorList>
    </citation>
    <scope>NUCLEOTIDE SEQUENCE [LARGE SCALE GENOMIC DNA]</scope>
    <source>
        <strain evidence="3">MC09</strain>
    </source>
</reference>
<dbReference type="HOGENOM" id="CLU_158630_0_0_6"/>
<reference key="2">
    <citation type="submission" date="2011-05" db="EMBL/GenBank/DDBJ databases">
        <title>Complete genome sequence of the aerobic marine methanotroph Methylomonas methanica MC09.</title>
        <authorList>
            <person name="Boden R."/>
            <person name="Cunliffe M."/>
            <person name="Scanlan J."/>
            <person name="Moussard H."/>
            <person name="Kits K.D."/>
            <person name="Klotz M."/>
            <person name="Jetten M."/>
            <person name="Vuilleumier S."/>
            <person name="Han J."/>
            <person name="Peters L."/>
            <person name="Mikhailova N."/>
            <person name="Teshima H."/>
            <person name="Tapia R."/>
            <person name="Kyrpides N."/>
            <person name="Ivanova N."/>
            <person name="Pagani I."/>
            <person name="Cheng J.-F."/>
            <person name="Goodwin L."/>
            <person name="Han C."/>
            <person name="Hauser L."/>
            <person name="Land M."/>
            <person name="Lapidus A."/>
            <person name="Lucas S."/>
            <person name="Pitluck S."/>
            <person name="Woyke T."/>
            <person name="Stein L.Y."/>
            <person name="Murrell C."/>
        </authorList>
    </citation>
    <scope>NUCLEOTIDE SEQUENCE</scope>
    <source>
        <strain>MC09</strain>
    </source>
</reference>
<keyword evidence="3" id="KW-1185">Reference proteome</keyword>
<proteinExistence type="predicted"/>
<evidence type="ECO:0000313" key="2">
    <source>
        <dbReference type="EMBL" id="AEG01128.1"/>
    </source>
</evidence>
<protein>
    <recommendedName>
        <fullName evidence="1">Glyoxalase-like domain-containing protein</fullName>
    </recommendedName>
</protein>
<dbReference type="eggNOG" id="COG3324">
    <property type="taxonomic scope" value="Bacteria"/>
</dbReference>
<dbReference type="OrthoDB" id="4762357at2"/>
<dbReference type="InterPro" id="IPR029068">
    <property type="entry name" value="Glyas_Bleomycin-R_OHBP_Dase"/>
</dbReference>
<organism evidence="2 3">
    <name type="scientific">Methylomonas methanica (strain DSM 25384 / MC09)</name>
    <dbReference type="NCBI Taxonomy" id="857087"/>
    <lineage>
        <taxon>Bacteria</taxon>
        <taxon>Pseudomonadati</taxon>
        <taxon>Pseudomonadota</taxon>
        <taxon>Gammaproteobacteria</taxon>
        <taxon>Methylococcales</taxon>
        <taxon>Methylococcaceae</taxon>
        <taxon>Methylomonas</taxon>
    </lineage>
</organism>
<dbReference type="InterPro" id="IPR041581">
    <property type="entry name" value="Glyoxalase_6"/>
</dbReference>
<reference evidence="2 3" key="1">
    <citation type="journal article" date="2011" name="J. Bacteriol.">
        <title>Complete Genome Sequence of the Aerobic Marine Methanotroph Methylomonas methanica MC09.</title>
        <authorList>
            <person name="Boden R."/>
            <person name="Cunliffe M."/>
            <person name="Scanlan J."/>
            <person name="Moussard H."/>
            <person name="Kits K.D."/>
            <person name="Klotz M.G."/>
            <person name="Jetten M.S."/>
            <person name="Vuilleumier S."/>
            <person name="Han J."/>
            <person name="Peters L."/>
            <person name="Mikhailova N."/>
            <person name="Teshima H."/>
            <person name="Tapia R."/>
            <person name="Kyrpides N."/>
            <person name="Ivanova N."/>
            <person name="Pagani I."/>
            <person name="Cheng J.F."/>
            <person name="Goodwin L."/>
            <person name="Han C."/>
            <person name="Hauser L."/>
            <person name="Land M.L."/>
            <person name="Lapidus A."/>
            <person name="Lucas S."/>
            <person name="Pitluck S."/>
            <person name="Woyke T."/>
            <person name="Stein L."/>
            <person name="Murrell J.C."/>
        </authorList>
    </citation>
    <scope>NUCLEOTIDE SEQUENCE [LARGE SCALE GENOMIC DNA]</scope>
    <source>
        <strain evidence="2 3">MC09</strain>
    </source>
</reference>
<dbReference type="RefSeq" id="WP_013819363.1">
    <property type="nucleotide sequence ID" value="NC_015572.1"/>
</dbReference>